<keyword evidence="8" id="KW-1185">Reference proteome</keyword>
<evidence type="ECO:0000256" key="3">
    <source>
        <dbReference type="ARBA" id="ARBA00022692"/>
    </source>
</evidence>
<dbReference type="OrthoDB" id="414175at2759"/>
<dbReference type="Proteomes" id="UP000326565">
    <property type="component" value="Unassembled WGS sequence"/>
</dbReference>
<gene>
    <name evidence="7" type="ORF">BDV29DRAFT_200214</name>
</gene>
<comment type="subcellular location">
    <subcellularLocation>
        <location evidence="1">Membrane</location>
        <topology evidence="1">Single-pass type II membrane protein</topology>
    </subcellularLocation>
</comment>
<evidence type="ECO:0008006" key="9">
    <source>
        <dbReference type="Google" id="ProtNLM"/>
    </source>
</evidence>
<organism evidence="7 8">
    <name type="scientific">Aspergillus leporis</name>
    <dbReference type="NCBI Taxonomy" id="41062"/>
    <lineage>
        <taxon>Eukaryota</taxon>
        <taxon>Fungi</taxon>
        <taxon>Dikarya</taxon>
        <taxon>Ascomycota</taxon>
        <taxon>Pezizomycotina</taxon>
        <taxon>Eurotiomycetes</taxon>
        <taxon>Eurotiomycetidae</taxon>
        <taxon>Eurotiales</taxon>
        <taxon>Aspergillaceae</taxon>
        <taxon>Aspergillus</taxon>
        <taxon>Aspergillus subgen. Circumdati</taxon>
    </lineage>
</organism>
<protein>
    <recommendedName>
        <fullName evidence="9">Apple domain-containing protein</fullName>
    </recommendedName>
</protein>
<keyword evidence="4" id="KW-0735">Signal-anchor</keyword>
<keyword evidence="3" id="KW-0812">Transmembrane</keyword>
<proteinExistence type="inferred from homology"/>
<evidence type="ECO:0000256" key="6">
    <source>
        <dbReference type="ARBA" id="ARBA00023136"/>
    </source>
</evidence>
<name>A0A5N5WIB2_9EURO</name>
<dbReference type="Gene3D" id="3.90.550.50">
    <property type="match status" value="1"/>
</dbReference>
<evidence type="ECO:0000313" key="7">
    <source>
        <dbReference type="EMBL" id="KAB8067475.1"/>
    </source>
</evidence>
<evidence type="ECO:0000256" key="2">
    <source>
        <dbReference type="ARBA" id="ARBA00006462"/>
    </source>
</evidence>
<dbReference type="PANTHER" id="PTHR23033">
    <property type="entry name" value="BETA1,3-GALACTOSYLTRANSFERASE"/>
    <property type="match status" value="1"/>
</dbReference>
<evidence type="ECO:0000256" key="4">
    <source>
        <dbReference type="ARBA" id="ARBA00022968"/>
    </source>
</evidence>
<accession>A0A5N5WIB2</accession>
<dbReference type="EMBL" id="ML732482">
    <property type="protein sequence ID" value="KAB8067475.1"/>
    <property type="molecule type" value="Genomic_DNA"/>
</dbReference>
<evidence type="ECO:0000256" key="5">
    <source>
        <dbReference type="ARBA" id="ARBA00022989"/>
    </source>
</evidence>
<sequence length="416" mass="48263">MHLNPQLQHVKIVGSHIPEKTNQFPDPLVPRDHRCEAFPDPGNMLLVIKSGATEIYEKLPTQLLTTLGCSEKFLIFSDLEEQIGPHHVHDALVDFNKSMKETHPDFILYQKQQEYQQDGEDIAALKQDGHEAWTLDKYKFLHLVEKAWHERPQMDWYVFIEADTYVIWSNLVLWLQQLSSADKLYLGSAAWLGPQSFAHGGSGYIFSGKLLQQFVGENPGLASRYDEVFPDYCCGDAVLAQILKQELNIDVKNYWPQLNGEKPSTLAFGSILWCQPVITMHHITPRERSSIFEFEQARKNQIKPLLFSELSKLPFPPDNMRTQEDDWDNLSDIRLEFPANQSISLSTCRDTCLRMTDCFQYRYTEGECYIFPDSFKLGSRRSPENGRRWYSGWNVKKIQEWRNSHPCKQASWKKAP</sequence>
<comment type="similarity">
    <text evidence="2">Belongs to the glycosyltransferase 31 family. Beta3-Gal-T subfamily.</text>
</comment>
<keyword evidence="5" id="KW-1133">Transmembrane helix</keyword>
<dbReference type="FunFam" id="3.90.550.50:FF:000039">
    <property type="entry name" value="WGS project CABT00000000 data, contig 2.9"/>
    <property type="match status" value="1"/>
</dbReference>
<keyword evidence="6" id="KW-0472">Membrane</keyword>
<dbReference type="PANTHER" id="PTHR23033:SF40">
    <property type="entry name" value="APPLE DOMAIN-CONTAINING PROTEIN"/>
    <property type="match status" value="1"/>
</dbReference>
<dbReference type="InterPro" id="IPR026050">
    <property type="entry name" value="C1GALT1/C1GALT1_chp1"/>
</dbReference>
<evidence type="ECO:0000256" key="1">
    <source>
        <dbReference type="ARBA" id="ARBA00004606"/>
    </source>
</evidence>
<dbReference type="AlphaFoldDB" id="A0A5N5WIB2"/>
<dbReference type="GO" id="GO:0016020">
    <property type="term" value="C:membrane"/>
    <property type="evidence" value="ECO:0007669"/>
    <property type="project" value="UniProtKB-SubCell"/>
</dbReference>
<evidence type="ECO:0000313" key="8">
    <source>
        <dbReference type="Proteomes" id="UP000326565"/>
    </source>
</evidence>
<reference evidence="7 8" key="1">
    <citation type="submission" date="2019-04" db="EMBL/GenBank/DDBJ databases">
        <title>Friends and foes A comparative genomics study of 23 Aspergillus species from section Flavi.</title>
        <authorList>
            <consortium name="DOE Joint Genome Institute"/>
            <person name="Kjaerbolling I."/>
            <person name="Vesth T."/>
            <person name="Frisvad J.C."/>
            <person name="Nybo J.L."/>
            <person name="Theobald S."/>
            <person name="Kildgaard S."/>
            <person name="Isbrandt T."/>
            <person name="Kuo A."/>
            <person name="Sato A."/>
            <person name="Lyhne E.K."/>
            <person name="Kogle M.E."/>
            <person name="Wiebenga A."/>
            <person name="Kun R.S."/>
            <person name="Lubbers R.J."/>
            <person name="Makela M.R."/>
            <person name="Barry K."/>
            <person name="Chovatia M."/>
            <person name="Clum A."/>
            <person name="Daum C."/>
            <person name="Haridas S."/>
            <person name="He G."/>
            <person name="LaButti K."/>
            <person name="Lipzen A."/>
            <person name="Mondo S."/>
            <person name="Riley R."/>
            <person name="Salamov A."/>
            <person name="Simmons B.A."/>
            <person name="Magnuson J.K."/>
            <person name="Henrissat B."/>
            <person name="Mortensen U.H."/>
            <person name="Larsen T.O."/>
            <person name="Devries R.P."/>
            <person name="Grigoriev I.V."/>
            <person name="Machida M."/>
            <person name="Baker S.E."/>
            <person name="Andersen M.R."/>
        </authorList>
    </citation>
    <scope>NUCLEOTIDE SEQUENCE [LARGE SCALE GENOMIC DNA]</scope>
    <source>
        <strain evidence="7 8">CBS 151.66</strain>
    </source>
</reference>